<dbReference type="RefSeq" id="WP_095671722.1">
    <property type="nucleotide sequence ID" value="NZ_CP016769.1"/>
</dbReference>
<evidence type="ECO:0000256" key="1">
    <source>
        <dbReference type="ARBA" id="ARBA00022649"/>
    </source>
</evidence>
<dbReference type="PANTHER" id="PTHR38813:SF1">
    <property type="entry name" value="TOXIN RELE1-RELATED"/>
    <property type="match status" value="1"/>
</dbReference>
<dbReference type="EMBL" id="CP016769">
    <property type="protein sequence ID" value="ASY11234.1"/>
    <property type="molecule type" value="Genomic_DNA"/>
</dbReference>
<sequence length="86" mass="10094">MSEFTLRIEKTPRKFLKTLNLSDKRRIDAALSLLSENPIPPKAKKLSGRNGYRIRVGDFRIIYEIQKSILVVLVIDIGHRREIYRK</sequence>
<dbReference type="SUPFAM" id="SSF143011">
    <property type="entry name" value="RelE-like"/>
    <property type="match status" value="1"/>
</dbReference>
<evidence type="ECO:0000313" key="3">
    <source>
        <dbReference type="Proteomes" id="UP000217144"/>
    </source>
</evidence>
<keyword evidence="3" id="KW-1185">Reference proteome</keyword>
<dbReference type="InterPro" id="IPR007712">
    <property type="entry name" value="RelE/ParE_toxin"/>
</dbReference>
<dbReference type="KEGG" id="plan:A1s21148_07155"/>
<reference evidence="2 3" key="1">
    <citation type="submission" date="2016-07" db="EMBL/GenBank/DDBJ databases">
        <title>High microdiversification within the ubiquitous acI lineage of Actinobacteria.</title>
        <authorList>
            <person name="Neuenschwander S.M."/>
            <person name="Salcher M."/>
            <person name="Ghai R."/>
            <person name="Pernthaler J."/>
        </authorList>
    </citation>
    <scope>NUCLEOTIDE SEQUENCE [LARGE SCALE GENOMIC DNA]</scope>
    <source>
        <strain evidence="2">MMS-21-148</strain>
    </source>
</reference>
<dbReference type="InterPro" id="IPR052747">
    <property type="entry name" value="TA_system_RelE_toxin"/>
</dbReference>
<dbReference type="InterPro" id="IPR035093">
    <property type="entry name" value="RelE/ParE_toxin_dom_sf"/>
</dbReference>
<gene>
    <name evidence="2" type="ORF">A1s21148_07155</name>
</gene>
<organism evidence="2 3">
    <name type="scientific">Candidatus Planktophila lacus</name>
    <dbReference type="NCBI Taxonomy" id="1884913"/>
    <lineage>
        <taxon>Bacteria</taxon>
        <taxon>Bacillati</taxon>
        <taxon>Actinomycetota</taxon>
        <taxon>Actinomycetes</taxon>
        <taxon>Candidatus Nanopelagicales</taxon>
        <taxon>Candidatus Nanopelagicaceae</taxon>
        <taxon>Candidatus Planktophila</taxon>
    </lineage>
</organism>
<dbReference type="Proteomes" id="UP000217144">
    <property type="component" value="Chromosome"/>
</dbReference>
<evidence type="ECO:0000313" key="2">
    <source>
        <dbReference type="EMBL" id="ASY11234.1"/>
    </source>
</evidence>
<dbReference type="Gene3D" id="3.30.2310.20">
    <property type="entry name" value="RelE-like"/>
    <property type="match status" value="1"/>
</dbReference>
<name>A0AAC9YTK9_9ACTN</name>
<dbReference type="PANTHER" id="PTHR38813">
    <property type="match status" value="1"/>
</dbReference>
<dbReference type="AlphaFoldDB" id="A0AAC9YTK9"/>
<keyword evidence="1" id="KW-1277">Toxin-antitoxin system</keyword>
<protein>
    <submittedName>
        <fullName evidence="2">mRNA interferase RelE/StbE</fullName>
    </submittedName>
</protein>
<proteinExistence type="predicted"/>
<dbReference type="Pfam" id="PF05016">
    <property type="entry name" value="ParE_toxin"/>
    <property type="match status" value="1"/>
</dbReference>
<accession>A0AAC9YTK9</accession>